<name>A0A6B2M5A8_9BACT</name>
<keyword evidence="3" id="KW-1185">Reference proteome</keyword>
<accession>A0A6B2M5A8</accession>
<dbReference type="SUPFAM" id="SSF69593">
    <property type="entry name" value="Glycerol-3-phosphate (1)-acyltransferase"/>
    <property type="match status" value="1"/>
</dbReference>
<dbReference type="RefSeq" id="WP_163966671.1">
    <property type="nucleotide sequence ID" value="NZ_JAAGNX010000003.1"/>
</dbReference>
<evidence type="ECO:0000259" key="1">
    <source>
        <dbReference type="Pfam" id="PF04028"/>
    </source>
</evidence>
<reference evidence="2 3" key="1">
    <citation type="submission" date="2020-02" db="EMBL/GenBank/DDBJ databases">
        <title>Albibacoteraceae fam. nov., the first described family within the subdivision 4 Verrucomicrobia.</title>
        <authorList>
            <person name="Xi F."/>
        </authorList>
    </citation>
    <scope>NUCLEOTIDE SEQUENCE [LARGE SCALE GENOMIC DNA]</scope>
    <source>
        <strain evidence="2 3">CK1056</strain>
    </source>
</reference>
<feature type="domain" description="DUF374" evidence="1">
    <location>
        <begin position="84"/>
        <end position="148"/>
    </location>
</feature>
<evidence type="ECO:0000313" key="2">
    <source>
        <dbReference type="EMBL" id="NDV63307.1"/>
    </source>
</evidence>
<protein>
    <submittedName>
        <fullName evidence="2">DUF374 domain-containing protein</fullName>
    </submittedName>
</protein>
<dbReference type="InterPro" id="IPR007172">
    <property type="entry name" value="DUF374"/>
</dbReference>
<evidence type="ECO:0000313" key="3">
    <source>
        <dbReference type="Proteomes" id="UP000478417"/>
    </source>
</evidence>
<comment type="caution">
    <text evidence="2">The sequence shown here is derived from an EMBL/GenBank/DDBJ whole genome shotgun (WGS) entry which is preliminary data.</text>
</comment>
<dbReference type="Pfam" id="PF04028">
    <property type="entry name" value="DUF374"/>
    <property type="match status" value="1"/>
</dbReference>
<organism evidence="2 3">
    <name type="scientific">Oceanipulchritudo coccoides</name>
    <dbReference type="NCBI Taxonomy" id="2706888"/>
    <lineage>
        <taxon>Bacteria</taxon>
        <taxon>Pseudomonadati</taxon>
        <taxon>Verrucomicrobiota</taxon>
        <taxon>Opitutia</taxon>
        <taxon>Puniceicoccales</taxon>
        <taxon>Oceanipulchritudinaceae</taxon>
        <taxon>Oceanipulchritudo</taxon>
    </lineage>
</organism>
<dbReference type="AlphaFoldDB" id="A0A6B2M5A8"/>
<proteinExistence type="predicted"/>
<sequence>MSETGKDARDPFNTKRPEVHELKWHQKIVFYPAAWSLQLYFRTWRVRVDDISGQFLSATTSPRMIVVWHNRSLPMPELFRRCFDPSKIACLISPSKAAAWEVAFFRQFRLRAIRGSTTRRSVQAAREMLRELRSGNDIGVSPDGPSGPLYSFQPGAVAIARKAKVPVMLAIPNTTNARRLKTWDRHLVPWPFARIELAVRVISPDDPIWDKSNEEVAAHLREVCLEITNDPFHLESHEQARVD</sequence>
<gene>
    <name evidence="2" type="ORF">G0Q06_12650</name>
</gene>
<dbReference type="Proteomes" id="UP000478417">
    <property type="component" value="Unassembled WGS sequence"/>
</dbReference>
<dbReference type="EMBL" id="JAAGNX010000003">
    <property type="protein sequence ID" value="NDV63307.1"/>
    <property type="molecule type" value="Genomic_DNA"/>
</dbReference>